<evidence type="ECO:0000256" key="6">
    <source>
        <dbReference type="ARBA" id="ARBA00023316"/>
    </source>
</evidence>
<feature type="chain" id="PRO_5032587881" evidence="9">
    <location>
        <begin position="26"/>
        <end position="541"/>
    </location>
</feature>
<dbReference type="Pfam" id="PF03734">
    <property type="entry name" value="YkuD"/>
    <property type="match status" value="1"/>
</dbReference>
<protein>
    <submittedName>
        <fullName evidence="11">L,D-transpeptidase family protein</fullName>
    </submittedName>
</protein>
<evidence type="ECO:0000313" key="12">
    <source>
        <dbReference type="Proteomes" id="UP000442533"/>
    </source>
</evidence>
<dbReference type="InterPro" id="IPR036366">
    <property type="entry name" value="PGBDSf"/>
</dbReference>
<feature type="compositionally biased region" description="Pro residues" evidence="8">
    <location>
        <begin position="529"/>
        <end position="541"/>
    </location>
</feature>
<feature type="signal peptide" evidence="9">
    <location>
        <begin position="1"/>
        <end position="25"/>
    </location>
</feature>
<accession>A0A844H3X6</accession>
<evidence type="ECO:0000256" key="1">
    <source>
        <dbReference type="ARBA" id="ARBA00004752"/>
    </source>
</evidence>
<comment type="pathway">
    <text evidence="1 7">Cell wall biogenesis; peptidoglycan biosynthesis.</text>
</comment>
<dbReference type="GO" id="GO:0071555">
    <property type="term" value="P:cell wall organization"/>
    <property type="evidence" value="ECO:0007669"/>
    <property type="project" value="UniProtKB-UniRule"/>
</dbReference>
<evidence type="ECO:0000256" key="4">
    <source>
        <dbReference type="ARBA" id="ARBA00022960"/>
    </source>
</evidence>
<keyword evidence="9" id="KW-0732">Signal</keyword>
<keyword evidence="5 7" id="KW-0573">Peptidoglycan synthesis</keyword>
<keyword evidence="6 7" id="KW-0961">Cell wall biogenesis/degradation</keyword>
<dbReference type="InterPro" id="IPR005490">
    <property type="entry name" value="LD_TPept_cat_dom"/>
</dbReference>
<feature type="compositionally biased region" description="Polar residues" evidence="8">
    <location>
        <begin position="518"/>
        <end position="528"/>
    </location>
</feature>
<dbReference type="GO" id="GO:0005576">
    <property type="term" value="C:extracellular region"/>
    <property type="evidence" value="ECO:0007669"/>
    <property type="project" value="TreeGrafter"/>
</dbReference>
<keyword evidence="4 7" id="KW-0133">Cell shape</keyword>
<dbReference type="EMBL" id="WMIF01000006">
    <property type="protein sequence ID" value="MTH34254.1"/>
    <property type="molecule type" value="Genomic_DNA"/>
</dbReference>
<dbReference type="GO" id="GO:0008360">
    <property type="term" value="P:regulation of cell shape"/>
    <property type="evidence" value="ECO:0007669"/>
    <property type="project" value="UniProtKB-UniRule"/>
</dbReference>
<dbReference type="UniPathway" id="UPA00219"/>
<dbReference type="GO" id="GO:0071972">
    <property type="term" value="F:peptidoglycan L,D-transpeptidase activity"/>
    <property type="evidence" value="ECO:0007669"/>
    <property type="project" value="TreeGrafter"/>
</dbReference>
<gene>
    <name evidence="11" type="ORF">GL279_06515</name>
</gene>
<organism evidence="11 12">
    <name type="scientific">Paracoccus limosus</name>
    <dbReference type="NCBI Taxonomy" id="913252"/>
    <lineage>
        <taxon>Bacteria</taxon>
        <taxon>Pseudomonadati</taxon>
        <taxon>Pseudomonadota</taxon>
        <taxon>Alphaproteobacteria</taxon>
        <taxon>Rhodobacterales</taxon>
        <taxon>Paracoccaceae</taxon>
        <taxon>Paracoccus</taxon>
    </lineage>
</organism>
<dbReference type="PANTHER" id="PTHR30582:SF30">
    <property type="entry name" value="BLR4375 PROTEIN"/>
    <property type="match status" value="1"/>
</dbReference>
<feature type="region of interest" description="Disordered" evidence="8">
    <location>
        <begin position="504"/>
        <end position="541"/>
    </location>
</feature>
<dbReference type="InterPro" id="IPR002477">
    <property type="entry name" value="Peptidoglycan-bd-like"/>
</dbReference>
<evidence type="ECO:0000256" key="5">
    <source>
        <dbReference type="ARBA" id="ARBA00022984"/>
    </source>
</evidence>
<keyword evidence="3" id="KW-0808">Transferase</keyword>
<feature type="domain" description="L,D-TPase catalytic" evidence="10">
    <location>
        <begin position="247"/>
        <end position="381"/>
    </location>
</feature>
<dbReference type="GO" id="GO:0016740">
    <property type="term" value="F:transferase activity"/>
    <property type="evidence" value="ECO:0007669"/>
    <property type="project" value="UniProtKB-KW"/>
</dbReference>
<comment type="similarity">
    <text evidence="2">Belongs to the YkuD family.</text>
</comment>
<evidence type="ECO:0000256" key="3">
    <source>
        <dbReference type="ARBA" id="ARBA00022679"/>
    </source>
</evidence>
<feature type="active site" description="Proton donor/acceptor" evidence="7">
    <location>
        <position position="340"/>
    </location>
</feature>
<dbReference type="OrthoDB" id="9787225at2"/>
<dbReference type="Proteomes" id="UP000442533">
    <property type="component" value="Unassembled WGS sequence"/>
</dbReference>
<evidence type="ECO:0000256" key="9">
    <source>
        <dbReference type="SAM" id="SignalP"/>
    </source>
</evidence>
<dbReference type="Pfam" id="PF01471">
    <property type="entry name" value="PG_binding_1"/>
    <property type="match status" value="1"/>
</dbReference>
<dbReference type="SUPFAM" id="SSF141523">
    <property type="entry name" value="L,D-transpeptidase catalytic domain-like"/>
    <property type="match status" value="1"/>
</dbReference>
<dbReference type="AlphaFoldDB" id="A0A844H3X6"/>
<dbReference type="PANTHER" id="PTHR30582">
    <property type="entry name" value="L,D-TRANSPEPTIDASE"/>
    <property type="match status" value="1"/>
</dbReference>
<dbReference type="Gene3D" id="2.40.440.10">
    <property type="entry name" value="L,D-transpeptidase catalytic domain-like"/>
    <property type="match status" value="1"/>
</dbReference>
<dbReference type="SUPFAM" id="SSF47090">
    <property type="entry name" value="PGBD-like"/>
    <property type="match status" value="1"/>
</dbReference>
<dbReference type="RefSeq" id="WP_155063813.1">
    <property type="nucleotide sequence ID" value="NZ_WMIF01000006.1"/>
</dbReference>
<comment type="caution">
    <text evidence="11">The sequence shown here is derived from an EMBL/GenBank/DDBJ whole genome shotgun (WGS) entry which is preliminary data.</text>
</comment>
<reference evidence="11 12" key="1">
    <citation type="submission" date="2019-11" db="EMBL/GenBank/DDBJ databases">
        <authorList>
            <person name="Dong K."/>
        </authorList>
    </citation>
    <scope>NUCLEOTIDE SEQUENCE [LARGE SCALE GENOMIC DNA]</scope>
    <source>
        <strain evidence="11 12">JCM 17370</strain>
    </source>
</reference>
<evidence type="ECO:0000313" key="11">
    <source>
        <dbReference type="EMBL" id="MTH34254.1"/>
    </source>
</evidence>
<evidence type="ECO:0000256" key="7">
    <source>
        <dbReference type="PROSITE-ProRule" id="PRU01373"/>
    </source>
</evidence>
<evidence type="ECO:0000259" key="10">
    <source>
        <dbReference type="PROSITE" id="PS52029"/>
    </source>
</evidence>
<dbReference type="InterPro" id="IPR050979">
    <property type="entry name" value="LD-transpeptidase"/>
</dbReference>
<evidence type="ECO:0000256" key="8">
    <source>
        <dbReference type="SAM" id="MobiDB-lite"/>
    </source>
</evidence>
<proteinExistence type="inferred from homology"/>
<dbReference type="InterPro" id="IPR038063">
    <property type="entry name" value="Transpep_catalytic_dom"/>
</dbReference>
<feature type="active site" description="Nucleophile" evidence="7">
    <location>
        <position position="356"/>
    </location>
</feature>
<dbReference type="GO" id="GO:0018104">
    <property type="term" value="P:peptidoglycan-protein cross-linking"/>
    <property type="evidence" value="ECO:0007669"/>
    <property type="project" value="TreeGrafter"/>
</dbReference>
<sequence>MPQSRPLTGALLRLALAATTGLVPAASLAETSPVARPPARAATLSATLPAQNATQPRARATVLGTTPATTPAPADGKPKALVSISPEEIDTATYTGGDLPPGQSALTARVQVLLDRSGISPGVVDGWRGGMSESALKAFQRRAGLPITGRMDFAVWDLLHGFAADPVTGTYTITDADAQGLVDRIPTDYAEKAAMTSQGYTSVLEKLAERFHMDEKFLTKMNPGISFKPGETISVTLPAKPIRATVTRILVDKETRRVAAYDAKGNLVADYPATVGSSDTPSPHGTHVVNAVALNPTYTYNPQRNFKQGNNDKVLVVPPGPNAPVGNVWIDLSEPTYGIHGTPTPSQLFVNQSHGCVRLTNWDAAELAHMVKAKVTTVEFLDPGVSIADVMSGTAPAPDATKVMAETALSASRPPMRSASVLARAATSALPPGAAAITAAAPGTAITSAPAVTVPAATAPTAAAASPAPAATPVAIEPAPPPAVAPAAPGETLTEALARAEALADQMLAQDQQPAPTIASSGTISTQVLPPPTGTAPTPAK</sequence>
<keyword evidence="12" id="KW-1185">Reference proteome</keyword>
<dbReference type="Gene3D" id="1.10.101.10">
    <property type="entry name" value="PGBD-like superfamily/PGBD"/>
    <property type="match status" value="1"/>
</dbReference>
<evidence type="ECO:0000256" key="2">
    <source>
        <dbReference type="ARBA" id="ARBA00005992"/>
    </source>
</evidence>
<dbReference type="CDD" id="cd16913">
    <property type="entry name" value="YkuD_like"/>
    <property type="match status" value="1"/>
</dbReference>
<name>A0A844H3X6_9RHOB</name>
<dbReference type="InterPro" id="IPR036365">
    <property type="entry name" value="PGBD-like_sf"/>
</dbReference>
<dbReference type="PROSITE" id="PS52029">
    <property type="entry name" value="LD_TPASE"/>
    <property type="match status" value="1"/>
</dbReference>
<feature type="compositionally biased region" description="Low complexity" evidence="8">
    <location>
        <begin position="504"/>
        <end position="516"/>
    </location>
</feature>